<gene>
    <name evidence="13" type="ORF">Agabi119p4_2075</name>
</gene>
<dbReference type="InterPro" id="IPR010996">
    <property type="entry name" value="HHH_MUS81"/>
</dbReference>
<dbReference type="CDD" id="cd00141">
    <property type="entry name" value="NT_POLXc"/>
    <property type="match status" value="1"/>
</dbReference>
<keyword evidence="1" id="KW-0237">DNA synthesis</keyword>
<dbReference type="Gene3D" id="1.10.150.20">
    <property type="entry name" value="5' to 3' exonuclease, C-terminal subdomain"/>
    <property type="match status" value="1"/>
</dbReference>
<dbReference type="Gene3D" id="3.30.460.10">
    <property type="entry name" value="Beta Polymerase, domain 2"/>
    <property type="match status" value="1"/>
</dbReference>
<organism evidence="13 14">
    <name type="scientific">Agaricus bisporus var. burnettii</name>
    <dbReference type="NCBI Taxonomy" id="192524"/>
    <lineage>
        <taxon>Eukaryota</taxon>
        <taxon>Fungi</taxon>
        <taxon>Dikarya</taxon>
        <taxon>Basidiomycota</taxon>
        <taxon>Agaricomycotina</taxon>
        <taxon>Agaricomycetes</taxon>
        <taxon>Agaricomycetidae</taxon>
        <taxon>Agaricales</taxon>
        <taxon>Agaricineae</taxon>
        <taxon>Agaricaceae</taxon>
        <taxon>Agaricus</taxon>
    </lineage>
</organism>
<dbReference type="GO" id="GO:0003677">
    <property type="term" value="F:DNA binding"/>
    <property type="evidence" value="ECO:0007669"/>
    <property type="project" value="UniProtKB-UniRule"/>
</dbReference>
<keyword evidence="5 10" id="KW-0227">DNA damage</keyword>
<evidence type="ECO:0000256" key="9">
    <source>
        <dbReference type="PIRSR" id="PIRSR622312-50"/>
    </source>
</evidence>
<dbReference type="GO" id="GO:0006303">
    <property type="term" value="P:double-strand break repair via nonhomologous end joining"/>
    <property type="evidence" value="ECO:0007669"/>
    <property type="project" value="TreeGrafter"/>
</dbReference>
<keyword evidence="2 10" id="KW-0808">Transferase</keyword>
<dbReference type="InterPro" id="IPR043519">
    <property type="entry name" value="NT_sf"/>
</dbReference>
<dbReference type="Pfam" id="PF14791">
    <property type="entry name" value="DNA_pol_B_thumb"/>
    <property type="match status" value="1"/>
</dbReference>
<name>A0A8H7KJM2_AGABI</name>
<evidence type="ECO:0000256" key="7">
    <source>
        <dbReference type="ARBA" id="ARBA00023204"/>
    </source>
</evidence>
<dbReference type="GO" id="GO:0003887">
    <property type="term" value="F:DNA-directed DNA polymerase activity"/>
    <property type="evidence" value="ECO:0007669"/>
    <property type="project" value="UniProtKB-UniRule"/>
</dbReference>
<dbReference type="InterPro" id="IPR029398">
    <property type="entry name" value="PolB_thumb"/>
</dbReference>
<keyword evidence="4" id="KW-0235">DNA replication</keyword>
<sequence length="536" mass="60120">MLGKRPRTPSSSPSDGPSKRQRSDSLDSWDGFSNQRLRVYVVQAKLDEKEIADIYRLVESHASGLHLQLSSSPETADIIITAVHMLKRLERHVPWDVAKQKSIVTPEWLRQSIKLKRPAPCGGFAAIRQLHNDTNPWYACARAHPLICPNQALAIALNVLGRSRELEGLSVNALAYERAVAIIKSYPSVITRDNFRQDISKLPGVGSKVRSKIEEFIKNGTIEETETTLESERYRSLSLFNTVYGIGPSAARHLYELGLRSVGDLERYYDVPQGVNASQLDEIESQTFTPNGRPVPLKSFTEGNAKIPPISVKVALALREDLNTPIPRAELEEIHRVIMSELEQVQAGCSSTVVGGHRRGKLESNDMDIVITHSDMHQGTGSIKGMAAKLVERLYKRGLVTHVMHLSGFHSHNPLRTEHWDSLEKALTVFRLPASSTASQSRSSEAGSQTRRLYRRLDLIFAPPEAYWTAVVGWSGSRLFERDLRLWAKVEKGMKFDSSGLTRRHDSKLFVPENEEDVFKILGLEWVDPTLRNANV</sequence>
<comment type="subcellular location">
    <subcellularLocation>
        <location evidence="10">Nucleus</location>
    </subcellularLocation>
</comment>
<dbReference type="PROSITE" id="PS50172">
    <property type="entry name" value="BRCT"/>
    <property type="match status" value="1"/>
</dbReference>
<dbReference type="Gene3D" id="1.10.150.110">
    <property type="entry name" value="DNA polymerase beta, N-terminal domain-like"/>
    <property type="match status" value="1"/>
</dbReference>
<dbReference type="PANTHER" id="PTHR11276">
    <property type="entry name" value="DNA POLYMERASE TYPE-X FAMILY MEMBER"/>
    <property type="match status" value="1"/>
</dbReference>
<feature type="active site" description="Nucleophile; Schiff-base intermediate with DNA; for 5'-dRP lyase activity" evidence="9">
    <location>
        <position position="212"/>
    </location>
</feature>
<comment type="caution">
    <text evidence="13">The sequence shown here is derived from an EMBL/GenBank/DDBJ whole genome shotgun (WGS) entry which is preliminary data.</text>
</comment>
<dbReference type="SUPFAM" id="SSF47802">
    <property type="entry name" value="DNA polymerase beta, N-terminal domain-like"/>
    <property type="match status" value="1"/>
</dbReference>
<comment type="catalytic activity">
    <reaction evidence="8 10">
        <text>DNA(n) + a 2'-deoxyribonucleoside 5'-triphosphate = DNA(n+1) + diphosphate</text>
        <dbReference type="Rhea" id="RHEA:22508"/>
        <dbReference type="Rhea" id="RHEA-COMP:17339"/>
        <dbReference type="Rhea" id="RHEA-COMP:17340"/>
        <dbReference type="ChEBI" id="CHEBI:33019"/>
        <dbReference type="ChEBI" id="CHEBI:61560"/>
        <dbReference type="ChEBI" id="CHEBI:173112"/>
        <dbReference type="EC" id="2.7.7.7"/>
    </reaction>
</comment>
<dbReference type="InterPro" id="IPR037160">
    <property type="entry name" value="DNA_Pol_thumb_sf"/>
</dbReference>
<keyword evidence="3 10" id="KW-0548">Nucleotidyltransferase</keyword>
<dbReference type="InterPro" id="IPR027421">
    <property type="entry name" value="DNA_pol_lamdba_lyase_dom_sf"/>
</dbReference>
<evidence type="ECO:0000256" key="2">
    <source>
        <dbReference type="ARBA" id="ARBA00022679"/>
    </source>
</evidence>
<dbReference type="InterPro" id="IPR022312">
    <property type="entry name" value="DNA_pol_X"/>
</dbReference>
<dbReference type="GO" id="GO:0005634">
    <property type="term" value="C:nucleus"/>
    <property type="evidence" value="ECO:0007669"/>
    <property type="project" value="UniProtKB-SubCell"/>
</dbReference>
<dbReference type="AlphaFoldDB" id="A0A8H7KJM2"/>
<evidence type="ECO:0000313" key="13">
    <source>
        <dbReference type="EMBL" id="KAF7782699.1"/>
    </source>
</evidence>
<dbReference type="SUPFAM" id="SSF81585">
    <property type="entry name" value="PsbU/PolX domain-like"/>
    <property type="match status" value="1"/>
</dbReference>
<dbReference type="SUPFAM" id="SSF81301">
    <property type="entry name" value="Nucleotidyltransferase"/>
    <property type="match status" value="1"/>
</dbReference>
<evidence type="ECO:0000259" key="12">
    <source>
        <dbReference type="PROSITE" id="PS50172"/>
    </source>
</evidence>
<dbReference type="InterPro" id="IPR001357">
    <property type="entry name" value="BRCT_dom"/>
</dbReference>
<dbReference type="InterPro" id="IPR028207">
    <property type="entry name" value="DNA_pol_B_palm_palm"/>
</dbReference>
<protein>
    <recommendedName>
        <fullName evidence="10">DNA polymerase</fullName>
        <ecNumber evidence="10">2.7.7.7</ecNumber>
    </recommendedName>
</protein>
<dbReference type="Pfam" id="PF14716">
    <property type="entry name" value="HHH_8"/>
    <property type="match status" value="1"/>
</dbReference>
<comment type="similarity">
    <text evidence="10">Belongs to the DNA polymerase type-X family.</text>
</comment>
<evidence type="ECO:0000313" key="14">
    <source>
        <dbReference type="Proteomes" id="UP000629468"/>
    </source>
</evidence>
<feature type="region of interest" description="Disordered" evidence="11">
    <location>
        <begin position="1"/>
        <end position="29"/>
    </location>
</feature>
<dbReference type="EMBL" id="JABXXO010000003">
    <property type="protein sequence ID" value="KAF7782699.1"/>
    <property type="molecule type" value="Genomic_DNA"/>
</dbReference>
<dbReference type="EC" id="2.7.7.7" evidence="10"/>
<keyword evidence="7 10" id="KW-0234">DNA repair</keyword>
<evidence type="ECO:0000256" key="1">
    <source>
        <dbReference type="ARBA" id="ARBA00022634"/>
    </source>
</evidence>
<evidence type="ECO:0000256" key="4">
    <source>
        <dbReference type="ARBA" id="ARBA00022705"/>
    </source>
</evidence>
<comment type="function">
    <text evidence="10">DNA polymerase that functions in several pathways of DNA repair. Involved in base excision repair (BER) responsible for repair of lesions that give rise to abasic (AP) sites in DNA. Also contributes to DNA double-strand break repair by non-homologous end joining and homologous recombination. Has both template-dependent and template-independent (terminal transferase) DNA polymerase activities. Has also a 5'-deoxyribose-5-phosphate lyase (dRP lyase) activity.</text>
</comment>
<dbReference type="Proteomes" id="UP000629468">
    <property type="component" value="Unassembled WGS sequence"/>
</dbReference>
<evidence type="ECO:0000256" key="8">
    <source>
        <dbReference type="ARBA" id="ARBA00049244"/>
    </source>
</evidence>
<reference evidence="13 14" key="1">
    <citation type="journal article" name="Sci. Rep.">
        <title>Telomere-to-telomere assembled and centromere annotated genomes of the two main subspecies of the button mushroom Agaricus bisporus reveal especially polymorphic chromosome ends.</title>
        <authorList>
            <person name="Sonnenberg A.S.M."/>
            <person name="Sedaghat-Telgerd N."/>
            <person name="Lavrijssen B."/>
            <person name="Ohm R.A."/>
            <person name="Hendrickx P.M."/>
            <person name="Scholtmeijer K."/>
            <person name="Baars J.J.P."/>
            <person name="van Peer A."/>
        </authorList>
    </citation>
    <scope>NUCLEOTIDE SEQUENCE [LARGE SCALE GENOMIC DNA]</scope>
    <source>
        <strain evidence="13 14">H119_p4</strain>
    </source>
</reference>
<dbReference type="SMART" id="SM00483">
    <property type="entry name" value="POLXc"/>
    <property type="match status" value="1"/>
</dbReference>
<evidence type="ECO:0000256" key="11">
    <source>
        <dbReference type="SAM" id="MobiDB-lite"/>
    </source>
</evidence>
<evidence type="ECO:0000256" key="6">
    <source>
        <dbReference type="ARBA" id="ARBA00022932"/>
    </source>
</evidence>
<feature type="domain" description="BRCT" evidence="12">
    <location>
        <begin position="35"/>
        <end position="126"/>
    </location>
</feature>
<evidence type="ECO:0000256" key="5">
    <source>
        <dbReference type="ARBA" id="ARBA00022763"/>
    </source>
</evidence>
<evidence type="ECO:0000256" key="3">
    <source>
        <dbReference type="ARBA" id="ARBA00022695"/>
    </source>
</evidence>
<dbReference type="Gene3D" id="3.30.210.10">
    <property type="entry name" value="DNA polymerase, thumb domain"/>
    <property type="match status" value="1"/>
</dbReference>
<dbReference type="PRINTS" id="PR00869">
    <property type="entry name" value="DNAPOLX"/>
</dbReference>
<dbReference type="GO" id="GO:0046872">
    <property type="term" value="F:metal ion binding"/>
    <property type="evidence" value="ECO:0007669"/>
    <property type="project" value="UniProtKB-UniRule"/>
</dbReference>
<evidence type="ECO:0000256" key="10">
    <source>
        <dbReference type="RuleBase" id="RU366014"/>
    </source>
</evidence>
<dbReference type="Pfam" id="PF14792">
    <property type="entry name" value="DNA_pol_B_palm"/>
    <property type="match status" value="1"/>
</dbReference>
<keyword evidence="6 10" id="KW-0239">DNA-directed DNA polymerase</keyword>
<dbReference type="PRINTS" id="PR00870">
    <property type="entry name" value="DNAPOLXBETA"/>
</dbReference>
<dbReference type="FunFam" id="3.30.210.10:FF:000005">
    <property type="entry name" value="DNA polymerase IV"/>
    <property type="match status" value="1"/>
</dbReference>
<keyword evidence="10" id="KW-0539">Nucleus</keyword>
<dbReference type="InterPro" id="IPR002054">
    <property type="entry name" value="DNA-dir_DNA_pol_X"/>
</dbReference>
<dbReference type="PANTHER" id="PTHR11276:SF28">
    <property type="entry name" value="DNA POLYMERASE LAMBDA"/>
    <property type="match status" value="1"/>
</dbReference>
<dbReference type="InterPro" id="IPR002008">
    <property type="entry name" value="DNA_pol_X_beta-like"/>
</dbReference>
<proteinExistence type="inferred from homology"/>
<accession>A0A8H7KJM2</accession>